<evidence type="ECO:0000313" key="3">
    <source>
        <dbReference type="Proteomes" id="UP000199297"/>
    </source>
</evidence>
<dbReference type="PANTHER" id="PTHR30383:SF24">
    <property type="entry name" value="THIOESTERASE 1_PROTEASE 1_LYSOPHOSPHOLIPASE L1"/>
    <property type="match status" value="1"/>
</dbReference>
<name>A0A1H7QEZ0_9GAMM</name>
<dbReference type="GO" id="GO:0004622">
    <property type="term" value="F:phosphatidylcholine lysophospholipase activity"/>
    <property type="evidence" value="ECO:0007669"/>
    <property type="project" value="TreeGrafter"/>
</dbReference>
<dbReference type="Pfam" id="PF13472">
    <property type="entry name" value="Lipase_GDSL_2"/>
    <property type="match status" value="1"/>
</dbReference>
<reference evidence="3" key="1">
    <citation type="submission" date="2016-10" db="EMBL/GenBank/DDBJ databases">
        <authorList>
            <person name="Varghese N."/>
            <person name="Submissions S."/>
        </authorList>
    </citation>
    <scope>NUCLEOTIDE SEQUENCE [LARGE SCALE GENOMIC DNA]</scope>
    <source>
        <strain evidence="3">CGMCC 1.9127</strain>
    </source>
</reference>
<dbReference type="Gene3D" id="3.40.50.1110">
    <property type="entry name" value="SGNH hydrolase"/>
    <property type="match status" value="1"/>
</dbReference>
<keyword evidence="3" id="KW-1185">Reference proteome</keyword>
<dbReference type="CDD" id="cd01822">
    <property type="entry name" value="Lysophospholipase_L1_like"/>
    <property type="match status" value="1"/>
</dbReference>
<dbReference type="InterPro" id="IPR036514">
    <property type="entry name" value="SGNH_hydro_sf"/>
</dbReference>
<dbReference type="InterPro" id="IPR051532">
    <property type="entry name" value="Ester_Hydrolysis_Enzymes"/>
</dbReference>
<dbReference type="OrthoDB" id="9786188at2"/>
<organism evidence="2 3">
    <name type="scientific">Colwellia chukchiensis</name>
    <dbReference type="NCBI Taxonomy" id="641665"/>
    <lineage>
        <taxon>Bacteria</taxon>
        <taxon>Pseudomonadati</taxon>
        <taxon>Pseudomonadota</taxon>
        <taxon>Gammaproteobacteria</taxon>
        <taxon>Alteromonadales</taxon>
        <taxon>Colwelliaceae</taxon>
        <taxon>Colwellia</taxon>
    </lineage>
</organism>
<proteinExistence type="predicted"/>
<accession>A0A1H7QEZ0</accession>
<feature type="domain" description="SGNH hydrolase-type esterase" evidence="1">
    <location>
        <begin position="35"/>
        <end position="194"/>
    </location>
</feature>
<dbReference type="Proteomes" id="UP000199297">
    <property type="component" value="Unassembled WGS sequence"/>
</dbReference>
<evidence type="ECO:0000259" key="1">
    <source>
        <dbReference type="Pfam" id="PF13472"/>
    </source>
</evidence>
<dbReference type="AlphaFoldDB" id="A0A1H7QEZ0"/>
<dbReference type="STRING" id="641665.GCA_002104455_00871"/>
<dbReference type="InterPro" id="IPR013830">
    <property type="entry name" value="SGNH_hydro"/>
</dbReference>
<gene>
    <name evidence="2" type="ORF">SAMN05216262_11173</name>
</gene>
<protein>
    <submittedName>
        <fullName evidence="2">Acyl-CoA thioesterase-1</fullName>
    </submittedName>
</protein>
<dbReference type="PANTHER" id="PTHR30383">
    <property type="entry name" value="THIOESTERASE 1/PROTEASE 1/LYSOPHOSPHOLIPASE L1"/>
    <property type="match status" value="1"/>
</dbReference>
<sequence>MSYFFITTAYALPSNAASQPFVEQSSSQGTRNILLLGDSISASYGMKPTQGWVHLLNQKLSEQQRAYKIINASVSGETTSGGLSRLAGILAQEKVDHLLIELGGNDGLRGYSPKLIKNNLLQMVQLAKAKNIKVSMIKIKITPNYGPRYNALFEQVFDEVAAESQITLLPFFMEKIALDKSLMQADGIHPNAKAQPIIADIVEQQLTTIMTTEP</sequence>
<dbReference type="SUPFAM" id="SSF52266">
    <property type="entry name" value="SGNH hydrolase"/>
    <property type="match status" value="1"/>
</dbReference>
<evidence type="ECO:0000313" key="2">
    <source>
        <dbReference type="EMBL" id="SEL46075.1"/>
    </source>
</evidence>
<dbReference type="EMBL" id="FOBI01000011">
    <property type="protein sequence ID" value="SEL46075.1"/>
    <property type="molecule type" value="Genomic_DNA"/>
</dbReference>